<evidence type="ECO:0000313" key="7">
    <source>
        <dbReference type="EMBL" id="EHI55812.1"/>
    </source>
</evidence>
<dbReference type="Proteomes" id="UP000003011">
    <property type="component" value="Unassembled WGS sequence"/>
</dbReference>
<dbReference type="Gene3D" id="3.30.70.890">
    <property type="entry name" value="GHMP kinase, C-terminal domain"/>
    <property type="match status" value="1"/>
</dbReference>
<evidence type="ECO:0000259" key="6">
    <source>
        <dbReference type="Pfam" id="PF10509"/>
    </source>
</evidence>
<comment type="similarity">
    <text evidence="1">Belongs to the GHMP kinase family. GalK subfamily.</text>
</comment>
<dbReference type="PRINTS" id="PR00959">
    <property type="entry name" value="MEVGALKINASE"/>
</dbReference>
<dbReference type="Gene3D" id="3.30.230.10">
    <property type="match status" value="1"/>
</dbReference>
<evidence type="ECO:0000313" key="8">
    <source>
        <dbReference type="Proteomes" id="UP000003011"/>
    </source>
</evidence>
<dbReference type="PRINTS" id="PR00473">
    <property type="entry name" value="GALCTOKINASE"/>
</dbReference>
<dbReference type="PATRIC" id="fig|679200.3.peg.1082"/>
<dbReference type="PIRSF" id="PIRSF000530">
    <property type="entry name" value="Galactokinase"/>
    <property type="match status" value="1"/>
</dbReference>
<sequence>MDISKNMKMIRSTDCRVLFRKLYGTKKAEAAALRYENIIDVFVKRYKSQDFQLFSSPGRVEIGGNHTDHNFGKVLGGSITFDIAAAAAANQTPIVNIYSERFGEITISLSALESNKTYKGSRELAKGVLRALMEMGYKVGGFDAYLDSSIIKSAGVSSSAAFENILCQIVSTLFNQGSIEPRTYAYAGQFAENIYWKKASGLLDQLTCGIGGILAINFVNPEDPLIRKIDFSFEACGYNIILVQTGNEHEDFKEEYSAIPHDMKKIAGYFGYKGLGQVFEEKILFNLQSLRAYAGDRAVMRALHFYAENGRVENEIEALRSGNFDKFLDNVKESGDSSWKYLQNCYSIKNPEEQGICIGLAISELFIKRHKRGACRVHGGGFGGVIMAIIPEEITSQYVFHMENLLGKGCAYVTSIRPYGSACLNELL</sequence>
<dbReference type="GO" id="GO:0004335">
    <property type="term" value="F:galactokinase activity"/>
    <property type="evidence" value="ECO:0007669"/>
    <property type="project" value="InterPro"/>
</dbReference>
<dbReference type="InterPro" id="IPR014721">
    <property type="entry name" value="Ribsml_uS5_D2-typ_fold_subgr"/>
</dbReference>
<dbReference type="Pfam" id="PF10509">
    <property type="entry name" value="GalKase_gal_bdg"/>
    <property type="match status" value="1"/>
</dbReference>
<evidence type="ECO:0000256" key="2">
    <source>
        <dbReference type="ARBA" id="ARBA00022741"/>
    </source>
</evidence>
<dbReference type="SUPFAM" id="SSF55060">
    <property type="entry name" value="GHMP Kinase, C-terminal domain"/>
    <property type="match status" value="1"/>
</dbReference>
<dbReference type="SUPFAM" id="SSF54211">
    <property type="entry name" value="Ribosomal protein S5 domain 2-like"/>
    <property type="match status" value="1"/>
</dbReference>
<name>G5GHI7_9FIRM</name>
<dbReference type="RefSeq" id="WP_005540395.1">
    <property type="nucleotide sequence ID" value="NZ_JH378831.1"/>
</dbReference>
<dbReference type="HOGENOM" id="CLU_017814_8_0_9"/>
<organism evidence="7 8">
    <name type="scientific">Johnsonella ignava ATCC 51276</name>
    <dbReference type="NCBI Taxonomy" id="679200"/>
    <lineage>
        <taxon>Bacteria</taxon>
        <taxon>Bacillati</taxon>
        <taxon>Bacillota</taxon>
        <taxon>Clostridia</taxon>
        <taxon>Lachnospirales</taxon>
        <taxon>Lachnospiraceae</taxon>
        <taxon>Johnsonella</taxon>
    </lineage>
</organism>
<dbReference type="PANTHER" id="PTHR10457">
    <property type="entry name" value="MEVALONATE KINASE/GALACTOKINASE"/>
    <property type="match status" value="1"/>
</dbReference>
<keyword evidence="8" id="KW-1185">Reference proteome</keyword>
<proteinExistence type="inferred from homology"/>
<keyword evidence="3" id="KW-0418">Kinase</keyword>
<dbReference type="InterPro" id="IPR006204">
    <property type="entry name" value="GHMP_kinase_N_dom"/>
</dbReference>
<keyword evidence="2" id="KW-0547">Nucleotide-binding</keyword>
<dbReference type="STRING" id="679200.HMPREF9333_01027"/>
<dbReference type="PANTHER" id="PTHR10457:SF7">
    <property type="entry name" value="GALACTOKINASE-RELATED"/>
    <property type="match status" value="1"/>
</dbReference>
<dbReference type="GO" id="GO:0005829">
    <property type="term" value="C:cytosol"/>
    <property type="evidence" value="ECO:0007669"/>
    <property type="project" value="TreeGrafter"/>
</dbReference>
<accession>G5GHI7</accession>
<evidence type="ECO:0000256" key="1">
    <source>
        <dbReference type="ARBA" id="ARBA00006566"/>
    </source>
</evidence>
<feature type="domain" description="Galactokinase N-terminal" evidence="6">
    <location>
        <begin position="42"/>
        <end position="88"/>
    </location>
</feature>
<dbReference type="InterPro" id="IPR020568">
    <property type="entry name" value="Ribosomal_Su5_D2-typ_SF"/>
</dbReference>
<evidence type="ECO:0000256" key="4">
    <source>
        <dbReference type="ARBA" id="ARBA00022840"/>
    </source>
</evidence>
<dbReference type="InterPro" id="IPR006206">
    <property type="entry name" value="Mevalonate/galactokinase"/>
</dbReference>
<keyword evidence="4" id="KW-0067">ATP-binding</keyword>
<protein>
    <submittedName>
        <fullName evidence="7">Uncharacterized protein</fullName>
    </submittedName>
</protein>
<comment type="caution">
    <text evidence="7">The sequence shown here is derived from an EMBL/GenBank/DDBJ whole genome shotgun (WGS) entry which is preliminary data.</text>
</comment>
<dbReference type="InterPro" id="IPR000705">
    <property type="entry name" value="Galactokinase"/>
</dbReference>
<dbReference type="eggNOG" id="COG0153">
    <property type="taxonomic scope" value="Bacteria"/>
</dbReference>
<dbReference type="InterPro" id="IPR036554">
    <property type="entry name" value="GHMP_kinase_C_sf"/>
</dbReference>
<keyword evidence="3" id="KW-0808">Transferase</keyword>
<evidence type="ECO:0000259" key="5">
    <source>
        <dbReference type="Pfam" id="PF00288"/>
    </source>
</evidence>
<gene>
    <name evidence="7" type="ORF">HMPREF9333_01027</name>
</gene>
<dbReference type="GO" id="GO:0006012">
    <property type="term" value="P:galactose metabolic process"/>
    <property type="evidence" value="ECO:0007669"/>
    <property type="project" value="InterPro"/>
</dbReference>
<evidence type="ECO:0000256" key="3">
    <source>
        <dbReference type="ARBA" id="ARBA00022777"/>
    </source>
</evidence>
<dbReference type="GO" id="GO:0005524">
    <property type="term" value="F:ATP binding"/>
    <property type="evidence" value="ECO:0007669"/>
    <property type="project" value="UniProtKB-KW"/>
</dbReference>
<dbReference type="Pfam" id="PF00288">
    <property type="entry name" value="GHMP_kinases_N"/>
    <property type="match status" value="1"/>
</dbReference>
<dbReference type="AlphaFoldDB" id="G5GHI7"/>
<feature type="domain" description="GHMP kinase N-terminal" evidence="5">
    <location>
        <begin position="124"/>
        <end position="212"/>
    </location>
</feature>
<dbReference type="OrthoDB" id="250531at2"/>
<reference evidence="7 8" key="1">
    <citation type="submission" date="2011-08" db="EMBL/GenBank/DDBJ databases">
        <title>The Genome Sequence of Johnsonella ignava ATCC 51276.</title>
        <authorList>
            <consortium name="The Broad Institute Genome Sequencing Platform"/>
            <person name="Earl A."/>
            <person name="Ward D."/>
            <person name="Feldgarden M."/>
            <person name="Gevers D."/>
            <person name="Izard J."/>
            <person name="Blanton J.M."/>
            <person name="Baranova O.V."/>
            <person name="Dewhirst F.E."/>
            <person name="Young S.K."/>
            <person name="Zeng Q."/>
            <person name="Gargeya S."/>
            <person name="Fitzgerald M."/>
            <person name="Haas B."/>
            <person name="Abouelleil A."/>
            <person name="Alvarado L."/>
            <person name="Arachchi H.M."/>
            <person name="Berlin A."/>
            <person name="Brown A."/>
            <person name="Chapman S.B."/>
            <person name="Chen Z."/>
            <person name="Dunbar C."/>
            <person name="Freedman E."/>
            <person name="Gearin G."/>
            <person name="Gellesch M."/>
            <person name="Goldberg J."/>
            <person name="Griggs A."/>
            <person name="Gujja S."/>
            <person name="Heiman D."/>
            <person name="Howarth C."/>
            <person name="Larson L."/>
            <person name="Lui A."/>
            <person name="MacDonald P.J.P."/>
            <person name="Montmayeur A."/>
            <person name="Murphy C."/>
            <person name="Neiman D."/>
            <person name="Pearson M."/>
            <person name="Priest M."/>
            <person name="Roberts A."/>
            <person name="Saif S."/>
            <person name="Shea T."/>
            <person name="Shenoy N."/>
            <person name="Sisk P."/>
            <person name="Stolte C."/>
            <person name="Sykes S."/>
            <person name="Wortman J."/>
            <person name="Nusbaum C."/>
            <person name="Birren B."/>
        </authorList>
    </citation>
    <scope>NUCLEOTIDE SEQUENCE [LARGE SCALE GENOMIC DNA]</scope>
    <source>
        <strain evidence="7 8">ATCC 51276</strain>
    </source>
</reference>
<dbReference type="EMBL" id="ACZL01000016">
    <property type="protein sequence ID" value="EHI55812.1"/>
    <property type="molecule type" value="Genomic_DNA"/>
</dbReference>
<dbReference type="InterPro" id="IPR019539">
    <property type="entry name" value="GalKase_N"/>
</dbReference>